<reference evidence="1 2" key="2">
    <citation type="journal article" date="2022" name="Mol. Ecol. Resour.">
        <title>The genomes of chicory, endive, great burdock and yacon provide insights into Asteraceae paleo-polyploidization history and plant inulin production.</title>
        <authorList>
            <person name="Fan W."/>
            <person name="Wang S."/>
            <person name="Wang H."/>
            <person name="Wang A."/>
            <person name="Jiang F."/>
            <person name="Liu H."/>
            <person name="Zhao H."/>
            <person name="Xu D."/>
            <person name="Zhang Y."/>
        </authorList>
    </citation>
    <scope>NUCLEOTIDE SEQUENCE [LARGE SCALE GENOMIC DNA]</scope>
    <source>
        <strain evidence="2">cv. Punajuju</strain>
        <tissue evidence="1">Leaves</tissue>
    </source>
</reference>
<keyword evidence="2" id="KW-1185">Reference proteome</keyword>
<sequence>MAEAGIYVDSGSISQKVIAVAAGEAHTLALTGDGSVYSWGRGTFGRLGAGSVADRLFPAKIEFNSADTRKRVKIVELSAGAYHSLALSDDGSVWSWGHNTYGQLGVNGENSMVPSLVQVFHELHTPSSITNESITKTATKLQISSIKAGGMMSLAIDNLGSLWMWGNCPPQDTLPEGEFSLIKTFTPIPIWNFHGQTVVKVACGNEHIVALVSYGEKHKGDNLVCYTWGSNNHGQLGLGDTEIRTTPKIVKTFGQDSFYTAYEVACGAFHTCVLTKQKGDMVKSLCWTFGLGDHGQLGQGTIEDSFYPKIVEGIPENEWLISVDCGLFHTSVVSSDGYVWSWGMGNGLGLTESDGVDALTPRLIPCNGLKCPYFQDPIQVACGAAHTVLLANGGYKLWSWGRGRSGVLGNGQVNDFFAPSLVLWPPLEEDFKDHEKVDAEKDSREIIKIKKELNDAMKEIDLLNSKLSTMEHYANILHGLIFGRPLEEDKDVVMSLKKSLNSFDVAKEWENMLEGCDYGKLVHLEMFYGKMLAGVKDKMMKVKIKEMIMECLKTSKSVHH</sequence>
<reference evidence="2" key="1">
    <citation type="journal article" date="2022" name="Mol. Ecol. Resour.">
        <title>The genomes of chicory, endive, great burdock and yacon provide insights into Asteraceae palaeo-polyploidization history and plant inulin production.</title>
        <authorList>
            <person name="Fan W."/>
            <person name="Wang S."/>
            <person name="Wang H."/>
            <person name="Wang A."/>
            <person name="Jiang F."/>
            <person name="Liu H."/>
            <person name="Zhao H."/>
            <person name="Xu D."/>
            <person name="Zhang Y."/>
        </authorList>
    </citation>
    <scope>NUCLEOTIDE SEQUENCE [LARGE SCALE GENOMIC DNA]</scope>
    <source>
        <strain evidence="2">cv. Punajuju</strain>
    </source>
</reference>
<dbReference type="Proteomes" id="UP001055811">
    <property type="component" value="Linkage Group LG01"/>
</dbReference>
<evidence type="ECO:0000313" key="2">
    <source>
        <dbReference type="Proteomes" id="UP001055811"/>
    </source>
</evidence>
<proteinExistence type="predicted"/>
<gene>
    <name evidence="1" type="ORF">L2E82_05874</name>
</gene>
<name>A0ACB9H9Z9_CICIN</name>
<dbReference type="EMBL" id="CM042009">
    <property type="protein sequence ID" value="KAI3792005.1"/>
    <property type="molecule type" value="Genomic_DNA"/>
</dbReference>
<comment type="caution">
    <text evidence="1">The sequence shown here is derived from an EMBL/GenBank/DDBJ whole genome shotgun (WGS) entry which is preliminary data.</text>
</comment>
<accession>A0ACB9H9Z9</accession>
<protein>
    <submittedName>
        <fullName evidence="1">Uncharacterized protein</fullName>
    </submittedName>
</protein>
<organism evidence="1 2">
    <name type="scientific">Cichorium intybus</name>
    <name type="common">Chicory</name>
    <dbReference type="NCBI Taxonomy" id="13427"/>
    <lineage>
        <taxon>Eukaryota</taxon>
        <taxon>Viridiplantae</taxon>
        <taxon>Streptophyta</taxon>
        <taxon>Embryophyta</taxon>
        <taxon>Tracheophyta</taxon>
        <taxon>Spermatophyta</taxon>
        <taxon>Magnoliopsida</taxon>
        <taxon>eudicotyledons</taxon>
        <taxon>Gunneridae</taxon>
        <taxon>Pentapetalae</taxon>
        <taxon>asterids</taxon>
        <taxon>campanulids</taxon>
        <taxon>Asterales</taxon>
        <taxon>Asteraceae</taxon>
        <taxon>Cichorioideae</taxon>
        <taxon>Cichorieae</taxon>
        <taxon>Cichoriinae</taxon>
        <taxon>Cichorium</taxon>
    </lineage>
</organism>
<evidence type="ECO:0000313" key="1">
    <source>
        <dbReference type="EMBL" id="KAI3792005.1"/>
    </source>
</evidence>